<dbReference type="KEGG" id="ctm:Cabther_B0204"/>
<dbReference type="STRING" id="981222.Cabther_B0204"/>
<dbReference type="HOGENOM" id="CLU_151259_0_0_0"/>
<evidence type="ECO:0000313" key="2">
    <source>
        <dbReference type="Proteomes" id="UP000006791"/>
    </source>
</evidence>
<reference evidence="1 2" key="1">
    <citation type="journal article" date="2012" name="Environ. Microbiol.">
        <title>Complete genome of Candidatus Chloracidobacterium thermophilum, a chlorophyll-based photoheterotroph belonging to the phylum Acidobacteria.</title>
        <authorList>
            <person name="Garcia Costas A.M."/>
            <person name="Liu Z."/>
            <person name="Tomsho L.P."/>
            <person name="Schuster S.C."/>
            <person name="Ward D.M."/>
            <person name="Bryant D.A."/>
        </authorList>
    </citation>
    <scope>NUCLEOTIDE SEQUENCE [LARGE SCALE GENOMIC DNA]</scope>
    <source>
        <strain evidence="1 2">B</strain>
    </source>
</reference>
<proteinExistence type="predicted"/>
<accession>G2LK40</accession>
<organism evidence="1 2">
    <name type="scientific">Chloracidobacterium thermophilum (strain B)</name>
    <dbReference type="NCBI Taxonomy" id="981222"/>
    <lineage>
        <taxon>Bacteria</taxon>
        <taxon>Pseudomonadati</taxon>
        <taxon>Acidobacteriota</taxon>
        <taxon>Terriglobia</taxon>
        <taxon>Terriglobales</taxon>
        <taxon>Acidobacteriaceae</taxon>
        <taxon>Chloracidobacterium</taxon>
    </lineage>
</organism>
<dbReference type="SUPFAM" id="SSF88723">
    <property type="entry name" value="PIN domain-like"/>
    <property type="match status" value="1"/>
</dbReference>
<gene>
    <name evidence="1" type="ordered locus">Cabther_B0204</name>
</gene>
<dbReference type="EMBL" id="CP002515">
    <property type="protein sequence ID" value="AEP13207.1"/>
    <property type="molecule type" value="Genomic_DNA"/>
</dbReference>
<dbReference type="AlphaFoldDB" id="G2LK40"/>
<evidence type="ECO:0000313" key="1">
    <source>
        <dbReference type="EMBL" id="AEP13207.1"/>
    </source>
</evidence>
<sequence>MLVAAFKGQGEIGQRALSVLDDPERTLVVSDAVRLEALPMAHYHRQPQEAAFYEAVFSRAENIAWNVSALEQAQNIAEAYGIAAMEAVHIAHAIAAEVDEFMSAGKPTKPMFRVTGICMRSIRDA</sequence>
<dbReference type="InterPro" id="IPR029060">
    <property type="entry name" value="PIN-like_dom_sf"/>
</dbReference>
<dbReference type="Proteomes" id="UP000006791">
    <property type="component" value="Chromosome 2"/>
</dbReference>
<keyword evidence="2" id="KW-1185">Reference proteome</keyword>
<protein>
    <submittedName>
        <fullName evidence="1">Uncharacterized protein</fullName>
    </submittedName>
</protein>
<name>G2LK40_CHLTF</name>